<dbReference type="InterPro" id="IPR052041">
    <property type="entry name" value="Nucleic_acid_metab_PIN/TRAM"/>
</dbReference>
<keyword evidence="6" id="KW-1185">Reference proteome</keyword>
<accession>A0A2K1QWE4</accession>
<evidence type="ECO:0000313" key="6">
    <source>
        <dbReference type="Proteomes" id="UP000243797"/>
    </source>
</evidence>
<dbReference type="Pfam" id="PF17863">
    <property type="entry name" value="AAA_lid_2"/>
    <property type="match status" value="1"/>
</dbReference>
<dbReference type="AlphaFoldDB" id="A0A2K1QWE4"/>
<gene>
    <name evidence="5" type="ORF">CAC42_2551</name>
</gene>
<dbReference type="Gene3D" id="1.10.8.80">
    <property type="entry name" value="Magnesium chelatase subunit I, C-Terminal domain"/>
    <property type="match status" value="1"/>
</dbReference>
<comment type="pathway">
    <text evidence="2">Porphyrin-containing compound metabolism.</text>
</comment>
<dbReference type="OrthoDB" id="444631at2759"/>
<name>A0A2K1QWE4_9PEZI</name>
<dbReference type="Proteomes" id="UP000243797">
    <property type="component" value="Unassembled WGS sequence"/>
</dbReference>
<dbReference type="PANTHER" id="PTHR11603">
    <property type="entry name" value="AAA FAMILY ATPASE"/>
    <property type="match status" value="1"/>
</dbReference>
<sequence length="353" mass="38736">MSSDVISRVQELGGLGLACVLCLTTEQHGIVLADQEELDDVARALAMSCSEELGLSTIVIECSDGTDLDFFRQSILVDCPNDTDSDVSHHEQRAPPRHRRRETPELSLDERRVADVIIAKNLNKADHYVQVQALELMRTGRMYTHTAMHSTGRDFLLMALNEYDSAVHMSKHLSDLFAIAHHHQGIGSDSDSLSIRSKLTSEASSLHSVVQGGPRPRPSSVKTVSLRPIALSDLREATVKVTMTAEVSAYLQNVIVAMRLHRYVAGGISAFATRCLRMAAKALAVLHGIDYVTPAIVDLAVRKVYLHRLVLADERSERSLRWGSDPIAVRELMSGITVESAIETVLASVQSPL</sequence>
<dbReference type="InterPro" id="IPR041628">
    <property type="entry name" value="ChlI/MoxR_AAA_lid"/>
</dbReference>
<evidence type="ECO:0000256" key="1">
    <source>
        <dbReference type="ARBA" id="ARBA00012825"/>
    </source>
</evidence>
<evidence type="ECO:0000313" key="5">
    <source>
        <dbReference type="EMBL" id="PNS19374.1"/>
    </source>
</evidence>
<evidence type="ECO:0000256" key="2">
    <source>
        <dbReference type="ARBA" id="ARBA00023444"/>
    </source>
</evidence>
<organism evidence="5 6">
    <name type="scientific">Sphaceloma murrayae</name>
    <dbReference type="NCBI Taxonomy" id="2082308"/>
    <lineage>
        <taxon>Eukaryota</taxon>
        <taxon>Fungi</taxon>
        <taxon>Dikarya</taxon>
        <taxon>Ascomycota</taxon>
        <taxon>Pezizomycotina</taxon>
        <taxon>Dothideomycetes</taxon>
        <taxon>Dothideomycetidae</taxon>
        <taxon>Myriangiales</taxon>
        <taxon>Elsinoaceae</taxon>
        <taxon>Sphaceloma</taxon>
    </lineage>
</organism>
<evidence type="ECO:0000256" key="3">
    <source>
        <dbReference type="SAM" id="MobiDB-lite"/>
    </source>
</evidence>
<reference evidence="5 6" key="1">
    <citation type="submission" date="2017-06" db="EMBL/GenBank/DDBJ databases">
        <title>Draft genome sequence of a variant of Elsinoe murrayae.</title>
        <authorList>
            <person name="Cheng Q."/>
        </authorList>
    </citation>
    <scope>NUCLEOTIDE SEQUENCE [LARGE SCALE GENOMIC DNA]</scope>
    <source>
        <strain evidence="5 6">CQ-2017a</strain>
    </source>
</reference>
<comment type="caution">
    <text evidence="5">The sequence shown here is derived from an EMBL/GenBank/DDBJ whole genome shotgun (WGS) entry which is preliminary data.</text>
</comment>
<feature type="region of interest" description="Disordered" evidence="3">
    <location>
        <begin position="82"/>
        <end position="106"/>
    </location>
</feature>
<evidence type="ECO:0000259" key="4">
    <source>
        <dbReference type="Pfam" id="PF17863"/>
    </source>
</evidence>
<dbReference type="PANTHER" id="PTHR11603:SF132">
    <property type="entry name" value="C2H2-TYPE DOMAIN-CONTAINING PROTEIN"/>
    <property type="match status" value="1"/>
</dbReference>
<dbReference type="EMBL" id="NKHZ01000032">
    <property type="protein sequence ID" value="PNS19374.1"/>
    <property type="molecule type" value="Genomic_DNA"/>
</dbReference>
<dbReference type="InParanoid" id="A0A2K1QWE4"/>
<dbReference type="EC" id="6.6.1.1" evidence="1"/>
<protein>
    <recommendedName>
        <fullName evidence="1">magnesium chelatase</fullName>
        <ecNumber evidence="1">6.6.1.1</ecNumber>
    </recommendedName>
</protein>
<feature type="domain" description="ChlI/MoxR AAA lid" evidence="4">
    <location>
        <begin position="257"/>
        <end position="315"/>
    </location>
</feature>
<dbReference type="GO" id="GO:0016851">
    <property type="term" value="F:magnesium chelatase activity"/>
    <property type="evidence" value="ECO:0007669"/>
    <property type="project" value="UniProtKB-EC"/>
</dbReference>
<proteinExistence type="predicted"/>